<dbReference type="PROSITE" id="PS51257">
    <property type="entry name" value="PROKAR_LIPOPROTEIN"/>
    <property type="match status" value="1"/>
</dbReference>
<name>A0AA95KX63_9BACT</name>
<dbReference type="EMBL" id="CP126056">
    <property type="protein sequence ID" value="WHX11033.1"/>
    <property type="molecule type" value="Genomic_DNA"/>
</dbReference>
<sequence length="176" mass="19505">MKNLVYALVGAGFMIACQPSSRPEISGTLTGIESDTLLVQSFPVNDRDSRRTDTVAMQNGSFAFNLGNSVLKQVYIYGKPSVKSNEDGSIPAISMKAVSFLLLPGQPIKISGSLDEYKLEGGSFYDDYNEVVEDCKTYSHKIDSLNVVCMDMEKKEYPEILSVKFMLQQKNGMEIF</sequence>
<evidence type="ECO:0000313" key="2">
    <source>
        <dbReference type="Proteomes" id="UP001177934"/>
    </source>
</evidence>
<accession>A0AA95KX63</accession>
<dbReference type="AlphaFoldDB" id="A0AA95KX63"/>
<reference evidence="1" key="1">
    <citation type="journal article" date="2023" name="Nat. Commun.">
        <title>Identification of a novel Human Milk Oligosaccharides utilization cluster in the infant gut commensal Bacteroides dorei.</title>
        <authorList>
            <person name="Kijner S."/>
            <person name="Ennis D."/>
            <person name="Shmorak S."/>
            <person name="Florentin A."/>
            <person name="Yassour M."/>
        </authorList>
    </citation>
    <scope>NUCLEOTIDE SEQUENCE</scope>
    <source>
        <strain evidence="1">2</strain>
    </source>
</reference>
<proteinExistence type="predicted"/>
<protein>
    <submittedName>
        <fullName evidence="1">DUF4369 domain-containing protein</fullName>
    </submittedName>
</protein>
<organism evidence="1 2">
    <name type="scientific">Phocaeicola dorei</name>
    <dbReference type="NCBI Taxonomy" id="357276"/>
    <lineage>
        <taxon>Bacteria</taxon>
        <taxon>Pseudomonadati</taxon>
        <taxon>Bacteroidota</taxon>
        <taxon>Bacteroidia</taxon>
        <taxon>Bacteroidales</taxon>
        <taxon>Bacteroidaceae</taxon>
        <taxon>Phocaeicola</taxon>
    </lineage>
</organism>
<dbReference type="Proteomes" id="UP001177934">
    <property type="component" value="Chromosome"/>
</dbReference>
<evidence type="ECO:0000313" key="1">
    <source>
        <dbReference type="EMBL" id="WHX11033.1"/>
    </source>
</evidence>
<gene>
    <name evidence="1" type="ORF">QNN11_06615</name>
</gene>